<dbReference type="SUPFAM" id="SSF51182">
    <property type="entry name" value="RmlC-like cupins"/>
    <property type="match status" value="1"/>
</dbReference>
<feature type="binding site" evidence="3">
    <location>
        <position position="341"/>
    </location>
    <ligand>
        <name>Mn(2+)</name>
        <dbReference type="ChEBI" id="CHEBI:29035"/>
        <label>2</label>
    </ligand>
</feature>
<dbReference type="InterPro" id="IPR006045">
    <property type="entry name" value="Cupin_1"/>
</dbReference>
<protein>
    <recommendedName>
        <fullName evidence="5">Cupin type-1 domain-containing protein</fullName>
    </recommendedName>
</protein>
<dbReference type="GO" id="GO:0046872">
    <property type="term" value="F:metal ion binding"/>
    <property type="evidence" value="ECO:0007669"/>
    <property type="project" value="UniProtKB-KW"/>
</dbReference>
<dbReference type="PANTHER" id="PTHR35848:SF9">
    <property type="entry name" value="SLL1358 PROTEIN"/>
    <property type="match status" value="1"/>
</dbReference>
<evidence type="ECO:0000256" key="2">
    <source>
        <dbReference type="PIRSR" id="PIRSR617774-1"/>
    </source>
</evidence>
<dbReference type="SMART" id="SM00835">
    <property type="entry name" value="Cupin_1"/>
    <property type="match status" value="2"/>
</dbReference>
<feature type="binding site" evidence="3">
    <location>
        <position position="156"/>
    </location>
    <ligand>
        <name>Mn(2+)</name>
        <dbReference type="ChEBI" id="CHEBI:29035"/>
        <label>1</label>
    </ligand>
</feature>
<evidence type="ECO:0000259" key="5">
    <source>
        <dbReference type="SMART" id="SM00835"/>
    </source>
</evidence>
<feature type="binding site" evidence="3">
    <location>
        <position position="199"/>
    </location>
    <ligand>
        <name>Mn(2+)</name>
        <dbReference type="ChEBI" id="CHEBI:29035"/>
        <label>1</label>
    </ligand>
</feature>
<dbReference type="EMBL" id="JYNV01000009">
    <property type="protein sequence ID" value="KZM28595.1"/>
    <property type="molecule type" value="Genomic_DNA"/>
</dbReference>
<dbReference type="AlphaFoldDB" id="A0A163MCI4"/>
<feature type="domain" description="Cupin type-1" evidence="5">
    <location>
        <begin position="111"/>
        <end position="252"/>
    </location>
</feature>
<organism evidence="6 7">
    <name type="scientific">Didymella rabiei</name>
    <name type="common">Chickpea ascochyta blight fungus</name>
    <name type="synonym">Mycosphaerella rabiei</name>
    <dbReference type="NCBI Taxonomy" id="5454"/>
    <lineage>
        <taxon>Eukaryota</taxon>
        <taxon>Fungi</taxon>
        <taxon>Dikarya</taxon>
        <taxon>Ascomycota</taxon>
        <taxon>Pezizomycotina</taxon>
        <taxon>Dothideomycetes</taxon>
        <taxon>Pleosporomycetidae</taxon>
        <taxon>Pleosporales</taxon>
        <taxon>Pleosporineae</taxon>
        <taxon>Didymellaceae</taxon>
        <taxon>Ascochyta</taxon>
    </lineage>
</organism>
<feature type="domain" description="Cupin type-1" evidence="5">
    <location>
        <begin position="288"/>
        <end position="430"/>
    </location>
</feature>
<keyword evidence="7" id="KW-1185">Reference proteome</keyword>
<accession>A0A163MCI4</accession>
<dbReference type="InterPro" id="IPR051610">
    <property type="entry name" value="GPI/OXD"/>
</dbReference>
<keyword evidence="3" id="KW-0464">Manganese</keyword>
<gene>
    <name evidence="6" type="ORF">ST47_g247</name>
</gene>
<feature type="binding site" evidence="3">
    <location>
        <position position="380"/>
    </location>
    <ligand>
        <name>Mn(2+)</name>
        <dbReference type="ChEBI" id="CHEBI:29035"/>
        <label>2</label>
    </ligand>
</feature>
<proteinExistence type="predicted"/>
<evidence type="ECO:0000313" key="6">
    <source>
        <dbReference type="EMBL" id="KZM28595.1"/>
    </source>
</evidence>
<dbReference type="GO" id="GO:0033609">
    <property type="term" value="P:oxalate metabolic process"/>
    <property type="evidence" value="ECO:0007669"/>
    <property type="project" value="InterPro"/>
</dbReference>
<evidence type="ECO:0000313" key="7">
    <source>
        <dbReference type="Proteomes" id="UP000076837"/>
    </source>
</evidence>
<evidence type="ECO:0000256" key="4">
    <source>
        <dbReference type="SAM" id="MobiDB-lite"/>
    </source>
</evidence>
<dbReference type="PANTHER" id="PTHR35848">
    <property type="entry name" value="OXALATE-BINDING PROTEIN"/>
    <property type="match status" value="1"/>
</dbReference>
<evidence type="ECO:0000256" key="3">
    <source>
        <dbReference type="PIRSR" id="PIRSR617774-2"/>
    </source>
</evidence>
<dbReference type="Pfam" id="PF00190">
    <property type="entry name" value="Cupin_1"/>
    <property type="match status" value="2"/>
</dbReference>
<feature type="binding site" evidence="3">
    <location>
        <position position="334"/>
    </location>
    <ligand>
        <name>Mn(2+)</name>
        <dbReference type="ChEBI" id="CHEBI:29035"/>
        <label>2</label>
    </ligand>
</feature>
<feature type="region of interest" description="Disordered" evidence="4">
    <location>
        <begin position="30"/>
        <end position="56"/>
    </location>
</feature>
<feature type="active site" description="Proton donor" evidence="2">
    <location>
        <position position="394"/>
    </location>
</feature>
<dbReference type="CDD" id="cd20305">
    <property type="entry name" value="cupin_OxDC_C"/>
    <property type="match status" value="1"/>
</dbReference>
<dbReference type="InterPro" id="IPR017774">
    <property type="entry name" value="Bicupin_oxalate_deCO2ase/Oxase"/>
</dbReference>
<dbReference type="Proteomes" id="UP000076837">
    <property type="component" value="Unassembled WGS sequence"/>
</dbReference>
<dbReference type="Gene3D" id="2.60.120.10">
    <property type="entry name" value="Jelly Rolls"/>
    <property type="match status" value="2"/>
</dbReference>
<dbReference type="InterPro" id="IPR014710">
    <property type="entry name" value="RmlC-like_jellyroll"/>
</dbReference>
<evidence type="ECO:0000256" key="1">
    <source>
        <dbReference type="ARBA" id="ARBA00022723"/>
    </source>
</evidence>
<feature type="binding site" evidence="3">
    <location>
        <position position="154"/>
    </location>
    <ligand>
        <name>Mn(2+)</name>
        <dbReference type="ChEBI" id="CHEBI:29035"/>
        <label>1</label>
    </ligand>
</feature>
<dbReference type="InterPro" id="IPR011051">
    <property type="entry name" value="RmlC_Cupin_sf"/>
</dbReference>
<reference evidence="6 7" key="1">
    <citation type="journal article" date="2016" name="Sci. Rep.">
        <title>Draft genome sequencing and secretome analysis of fungal phytopathogen Ascochyta rabiei provides insight into the necrotrophic effector repertoire.</title>
        <authorList>
            <person name="Verma S."/>
            <person name="Gazara R.K."/>
            <person name="Nizam S."/>
            <person name="Parween S."/>
            <person name="Chattopadhyay D."/>
            <person name="Verma P.K."/>
        </authorList>
    </citation>
    <scope>NUCLEOTIDE SEQUENCE [LARGE SCALE GENOMIC DNA]</scope>
    <source>
        <strain evidence="6 7">ArDII</strain>
    </source>
</reference>
<dbReference type="NCBIfam" id="TIGR03404">
    <property type="entry name" value="bicupin_oxalic"/>
    <property type="match status" value="1"/>
</dbReference>
<feature type="binding site" evidence="3">
    <location>
        <position position="336"/>
    </location>
    <ligand>
        <name>Mn(2+)</name>
        <dbReference type="ChEBI" id="CHEBI:29035"/>
        <label>2</label>
    </ligand>
</feature>
<keyword evidence="1 3" id="KW-0479">Metal-binding</keyword>
<feature type="binding site" evidence="3">
    <location>
        <position position="160"/>
    </location>
    <ligand>
        <name>Mn(2+)</name>
        <dbReference type="ChEBI" id="CHEBI:29035"/>
        <label>1</label>
    </ligand>
</feature>
<dbReference type="STRING" id="5454.A0A163MCI4"/>
<name>A0A163MCI4_DIDRA</name>
<comment type="cofactor">
    <cofactor evidence="3">
        <name>Mn(2+)</name>
        <dbReference type="ChEBI" id="CHEBI:29035"/>
    </cofactor>
    <text evidence="3">Binds 2 manganese ions per subunit.</text>
</comment>
<sequence length="443" mass="49161">MNQYSRTMSSDFKTHAPTVRTIVRQHVTSWSARDRLEGEPHMSSTEAAPNHETPALGNPDLPPEGAINTIDHPQSTRMTGPRNPAIDSQFPNQIDPPATDVSTQPFFWSSFNISSRRIQAGGWAREVTKQDFAISEEIAGVNMYLEPGGIRELHWHQTAEWAVMTRGKCRVTTLGRNGLPSVEDVEEGDLWFFPAGTPHSLQGLGPDGAEFVLAFDNGDQSESNTLLLTEWFAHTPPEVLAKNFGVAQEVFKDIPLHNLWIFPGDEPGPLAEDQDAAGVAWGSEPVIFRLSRSKPLYENSGGRIQIADSTNFPASGTVAAALVTIEPGSMRELHWHPNADEWQYYLRGSARMTVFNNGPHANTTDFRAGDVGVVRKNYGHYVENTGDDVLQFLEVFRADRYEEVSLANWLSHLPPSLVAKHLNLDESTLESFPRNTQGITPLR</sequence>
<dbReference type="CDD" id="cd20304">
    <property type="entry name" value="cupin_OxDC_N"/>
    <property type="match status" value="1"/>
</dbReference>
<comment type="caution">
    <text evidence="6">The sequence shown here is derived from an EMBL/GenBank/DDBJ whole genome shotgun (WGS) entry which is preliminary data.</text>
</comment>